<dbReference type="RefSeq" id="WP_317793484.1">
    <property type="nucleotide sequence ID" value="NZ_AP028461.1"/>
</dbReference>
<protein>
    <submittedName>
        <fullName evidence="3">CaiB/BaiF CoA transferase family protein</fullName>
    </submittedName>
</protein>
<dbReference type="InterPro" id="IPR044855">
    <property type="entry name" value="CoA-Trfase_III_dom3_sf"/>
</dbReference>
<dbReference type="GO" id="GO:0016740">
    <property type="term" value="F:transferase activity"/>
    <property type="evidence" value="ECO:0007669"/>
    <property type="project" value="UniProtKB-KW"/>
</dbReference>
<keyword evidence="1 3" id="KW-0808">Transferase</keyword>
<evidence type="ECO:0000256" key="2">
    <source>
        <dbReference type="SAM" id="MobiDB-lite"/>
    </source>
</evidence>
<sequence>MTALEGVKVICLGQFYFAPYCTMLMARLGADVIKIEAPDGDPYRRLPAVDEHGEPIQFQFLNSGKRAIRLDLKSAAGQEILRELAGTADVLVQNLSPGAMDRFGLGYRQLSEINPRLIMASGTGFGSFGPYAGEPAMDLTIQARTAIMSTTGFEDGAPVRTGPSVVDFMAGTHLVAGVLAALFQRTRTGRGQHVEVSLQDAILPSLTSNIAGLLSPGTVSRERTGNRHGGLAVAPYNTYPAADGWIAVLCPTDAHWDRLRAVMDQPAADDPRFAAMAGRCAHMDDVDALVAAWTRQLNKDELTQRLKAARIPCAPVVTLPELLEDPHVRARGVLHEVTDQHGTFTTLGSPLLLSDSPMTEPSRAGRLGEHTDQVLRDELGLSTDDITKLHEAGVV</sequence>
<reference evidence="4" key="1">
    <citation type="journal article" date="2019" name="Int. J. Syst. Evol. Microbiol.">
        <title>The Global Catalogue of Microorganisms (GCM) 10K type strain sequencing project: providing services to taxonomists for standard genome sequencing and annotation.</title>
        <authorList>
            <consortium name="The Broad Institute Genomics Platform"/>
            <consortium name="The Broad Institute Genome Sequencing Center for Infectious Disease"/>
            <person name="Wu L."/>
            <person name="Ma J."/>
        </authorList>
    </citation>
    <scope>NUCLEOTIDE SEQUENCE [LARGE SCALE GENOMIC DNA]</scope>
    <source>
        <strain evidence="4">CCM 7526</strain>
    </source>
</reference>
<dbReference type="PANTHER" id="PTHR48207">
    <property type="entry name" value="SUCCINATE--HYDROXYMETHYLGLUTARATE COA-TRANSFERASE"/>
    <property type="match status" value="1"/>
</dbReference>
<name>A0ABW4ALD3_9ACTN</name>
<accession>A0ABW4ALD3</accession>
<gene>
    <name evidence="3" type="ORF">ACFQ5G_35905</name>
</gene>
<dbReference type="Gene3D" id="3.30.1540.10">
    <property type="entry name" value="formyl-coa transferase, domain 3"/>
    <property type="match status" value="1"/>
</dbReference>
<evidence type="ECO:0000313" key="3">
    <source>
        <dbReference type="EMBL" id="MFD1370753.1"/>
    </source>
</evidence>
<dbReference type="InterPro" id="IPR050483">
    <property type="entry name" value="CoA-transferase_III_domain"/>
</dbReference>
<dbReference type="InterPro" id="IPR003673">
    <property type="entry name" value="CoA-Trfase_fam_III"/>
</dbReference>
<dbReference type="Proteomes" id="UP001597183">
    <property type="component" value="Unassembled WGS sequence"/>
</dbReference>
<dbReference type="InterPro" id="IPR023606">
    <property type="entry name" value="CoA-Trfase_III_dom_1_sf"/>
</dbReference>
<comment type="caution">
    <text evidence="3">The sequence shown here is derived from an EMBL/GenBank/DDBJ whole genome shotgun (WGS) entry which is preliminary data.</text>
</comment>
<dbReference type="EMBL" id="JBHTMK010000044">
    <property type="protein sequence ID" value="MFD1370753.1"/>
    <property type="molecule type" value="Genomic_DNA"/>
</dbReference>
<keyword evidence="4" id="KW-1185">Reference proteome</keyword>
<organism evidence="3 4">
    <name type="scientific">Actinoplanes sichuanensis</name>
    <dbReference type="NCBI Taxonomy" id="512349"/>
    <lineage>
        <taxon>Bacteria</taxon>
        <taxon>Bacillati</taxon>
        <taxon>Actinomycetota</taxon>
        <taxon>Actinomycetes</taxon>
        <taxon>Micromonosporales</taxon>
        <taxon>Micromonosporaceae</taxon>
        <taxon>Actinoplanes</taxon>
    </lineage>
</organism>
<evidence type="ECO:0000256" key="1">
    <source>
        <dbReference type="ARBA" id="ARBA00022679"/>
    </source>
</evidence>
<evidence type="ECO:0000313" key="4">
    <source>
        <dbReference type="Proteomes" id="UP001597183"/>
    </source>
</evidence>
<dbReference type="PANTHER" id="PTHR48207:SF3">
    <property type="entry name" value="SUCCINATE--HYDROXYMETHYLGLUTARATE COA-TRANSFERASE"/>
    <property type="match status" value="1"/>
</dbReference>
<dbReference type="Pfam" id="PF02515">
    <property type="entry name" value="CoA_transf_3"/>
    <property type="match status" value="1"/>
</dbReference>
<dbReference type="SUPFAM" id="SSF89796">
    <property type="entry name" value="CoA-transferase family III (CaiB/BaiF)"/>
    <property type="match status" value="1"/>
</dbReference>
<feature type="region of interest" description="Disordered" evidence="2">
    <location>
        <begin position="348"/>
        <end position="370"/>
    </location>
</feature>
<dbReference type="Gene3D" id="3.40.50.10540">
    <property type="entry name" value="Crotonobetainyl-coa:carnitine coa-transferase, domain 1"/>
    <property type="match status" value="1"/>
</dbReference>
<proteinExistence type="predicted"/>